<sequence length="225" mass="26192">MSKKKRRKKNQQWCFIIIWYVRDYRVYKKATLSIACGIFRDKKAKPKRRQYTSRNTNEKLSCEILKVVPDVCGSQTKKLHAILSYQGKSYPMKKDLQFWLIIKKENLEACTQIGIYFLVSIQDLTAKKLKNLEERESIDDPKDVKPEGCVSIPAKVPARKLKSLTGMTKKMKIKNPNYKGGFEDDPDLNVINPIYHVGIEAEKQAFEEAEKVRGAREEEVIKVYR</sequence>
<evidence type="ECO:0000313" key="1">
    <source>
        <dbReference type="EMBL" id="RZC79572.1"/>
    </source>
</evidence>
<dbReference type="Gramene" id="RZC79572">
    <property type="protein sequence ID" value="RZC79572"/>
    <property type="gene ID" value="C5167_003785"/>
</dbReference>
<dbReference type="Proteomes" id="UP000316621">
    <property type="component" value="Chromosome 9"/>
</dbReference>
<dbReference type="STRING" id="3469.A0A4Y7L4L3"/>
<organism evidence="1 2">
    <name type="scientific">Papaver somniferum</name>
    <name type="common">Opium poppy</name>
    <dbReference type="NCBI Taxonomy" id="3469"/>
    <lineage>
        <taxon>Eukaryota</taxon>
        <taxon>Viridiplantae</taxon>
        <taxon>Streptophyta</taxon>
        <taxon>Embryophyta</taxon>
        <taxon>Tracheophyta</taxon>
        <taxon>Spermatophyta</taxon>
        <taxon>Magnoliopsida</taxon>
        <taxon>Ranunculales</taxon>
        <taxon>Papaveraceae</taxon>
        <taxon>Papaveroideae</taxon>
        <taxon>Papaver</taxon>
    </lineage>
</organism>
<proteinExistence type="predicted"/>
<accession>A0A4Y7L4L3</accession>
<keyword evidence="2" id="KW-1185">Reference proteome</keyword>
<dbReference type="EMBL" id="CM010723">
    <property type="protein sequence ID" value="RZC79572.1"/>
    <property type="molecule type" value="Genomic_DNA"/>
</dbReference>
<dbReference type="Gene3D" id="2.10.250.10">
    <property type="entry name" value="Calreticulin/calnexin, P domain"/>
    <property type="match status" value="1"/>
</dbReference>
<reference evidence="1 2" key="1">
    <citation type="journal article" date="2018" name="Science">
        <title>The opium poppy genome and morphinan production.</title>
        <authorList>
            <person name="Guo L."/>
            <person name="Winzer T."/>
            <person name="Yang X."/>
            <person name="Li Y."/>
            <person name="Ning Z."/>
            <person name="He Z."/>
            <person name="Teodor R."/>
            <person name="Lu Y."/>
            <person name="Bowser T.A."/>
            <person name="Graham I.A."/>
            <person name="Ye K."/>
        </authorList>
    </citation>
    <scope>NUCLEOTIDE SEQUENCE [LARGE SCALE GENOMIC DNA]</scope>
    <source>
        <strain evidence="2">cv. HN1</strain>
        <tissue evidence="1">Leaves</tissue>
    </source>
</reference>
<gene>
    <name evidence="1" type="ORF">C5167_003785</name>
</gene>
<evidence type="ECO:0000313" key="2">
    <source>
        <dbReference type="Proteomes" id="UP000316621"/>
    </source>
</evidence>
<dbReference type="SUPFAM" id="SSF63887">
    <property type="entry name" value="P-domain of calnexin/calreticulin"/>
    <property type="match status" value="1"/>
</dbReference>
<name>A0A4Y7L4L3_PAPSO</name>
<dbReference type="InterPro" id="IPR009033">
    <property type="entry name" value="Calreticulin/calnexin_P_dom_sf"/>
</dbReference>
<dbReference type="GO" id="GO:0005509">
    <property type="term" value="F:calcium ion binding"/>
    <property type="evidence" value="ECO:0007669"/>
    <property type="project" value="InterPro"/>
</dbReference>
<dbReference type="AlphaFoldDB" id="A0A4Y7L4L3"/>
<protein>
    <submittedName>
        <fullName evidence="1">Uncharacterized protein</fullName>
    </submittedName>
</protein>